<feature type="compositionally biased region" description="Polar residues" evidence="14">
    <location>
        <begin position="743"/>
        <end position="754"/>
    </location>
</feature>
<dbReference type="SUPFAM" id="SSF56601">
    <property type="entry name" value="beta-lactamase/transpeptidase-like"/>
    <property type="match status" value="1"/>
</dbReference>
<dbReference type="InterPro" id="IPR036950">
    <property type="entry name" value="PBP_transglycosylase"/>
</dbReference>
<dbReference type="GO" id="GO:0008955">
    <property type="term" value="F:peptidoglycan glycosyltransferase activity"/>
    <property type="evidence" value="ECO:0007669"/>
    <property type="project" value="UniProtKB-EC"/>
</dbReference>
<dbReference type="AlphaFoldDB" id="A0A261EPM4"/>
<evidence type="ECO:0000256" key="6">
    <source>
        <dbReference type="ARBA" id="ARBA00022679"/>
    </source>
</evidence>
<keyword evidence="7" id="KW-0378">Hydrolase</keyword>
<feature type="transmembrane region" description="Helical" evidence="15">
    <location>
        <begin position="93"/>
        <end position="114"/>
    </location>
</feature>
<dbReference type="PANTHER" id="PTHR32282:SF34">
    <property type="entry name" value="PENICILLIN-BINDING PROTEIN 1A"/>
    <property type="match status" value="1"/>
</dbReference>
<evidence type="ECO:0000256" key="4">
    <source>
        <dbReference type="ARBA" id="ARBA00022670"/>
    </source>
</evidence>
<dbReference type="Pfam" id="PF00905">
    <property type="entry name" value="Transpeptidase"/>
    <property type="match status" value="1"/>
</dbReference>
<keyword evidence="10" id="KW-0511">Multifunctional enzyme</keyword>
<feature type="compositionally biased region" description="Polar residues" evidence="14">
    <location>
        <begin position="41"/>
        <end position="51"/>
    </location>
</feature>
<keyword evidence="4" id="KW-0645">Protease</keyword>
<keyword evidence="3" id="KW-0121">Carboxypeptidase</keyword>
<keyword evidence="15" id="KW-0812">Transmembrane</keyword>
<keyword evidence="5" id="KW-0328">Glycosyltransferase</keyword>
<feature type="domain" description="Glycosyl transferase family 51" evidence="17">
    <location>
        <begin position="141"/>
        <end position="312"/>
    </location>
</feature>
<dbReference type="InterPro" id="IPR012338">
    <property type="entry name" value="Beta-lactam/transpept-like"/>
</dbReference>
<dbReference type="SUPFAM" id="SSF53955">
    <property type="entry name" value="Lysozyme-like"/>
    <property type="match status" value="1"/>
</dbReference>
<evidence type="ECO:0000256" key="8">
    <source>
        <dbReference type="ARBA" id="ARBA00022960"/>
    </source>
</evidence>
<feature type="domain" description="Penicillin-binding protein transpeptidase" evidence="16">
    <location>
        <begin position="410"/>
        <end position="630"/>
    </location>
</feature>
<evidence type="ECO:0000256" key="12">
    <source>
        <dbReference type="ARBA" id="ARBA00034000"/>
    </source>
</evidence>
<evidence type="ECO:0000256" key="3">
    <source>
        <dbReference type="ARBA" id="ARBA00022645"/>
    </source>
</evidence>
<dbReference type="GO" id="GO:0009252">
    <property type="term" value="P:peptidoglycan biosynthetic process"/>
    <property type="evidence" value="ECO:0007669"/>
    <property type="project" value="UniProtKB-KW"/>
</dbReference>
<dbReference type="GO" id="GO:0030288">
    <property type="term" value="C:outer membrane-bounded periplasmic space"/>
    <property type="evidence" value="ECO:0007669"/>
    <property type="project" value="TreeGrafter"/>
</dbReference>
<feature type="region of interest" description="Disordered" evidence="14">
    <location>
        <begin position="693"/>
        <end position="791"/>
    </location>
</feature>
<comment type="caution">
    <text evidence="18">The sequence shown here is derived from an EMBL/GenBank/DDBJ whole genome shotgun (WGS) entry which is preliminary data.</text>
</comment>
<feature type="compositionally biased region" description="Gly residues" evidence="14">
    <location>
        <begin position="702"/>
        <end position="713"/>
    </location>
</feature>
<dbReference type="InterPro" id="IPR001460">
    <property type="entry name" value="PCN-bd_Tpept"/>
</dbReference>
<evidence type="ECO:0000313" key="19">
    <source>
        <dbReference type="Proteomes" id="UP000216004"/>
    </source>
</evidence>
<feature type="compositionally biased region" description="Low complexity" evidence="14">
    <location>
        <begin position="714"/>
        <end position="742"/>
    </location>
</feature>
<comment type="similarity">
    <text evidence="2">In the N-terminal section; belongs to the glycosyltransferase 51 family.</text>
</comment>
<evidence type="ECO:0000256" key="7">
    <source>
        <dbReference type="ARBA" id="ARBA00022801"/>
    </source>
</evidence>
<dbReference type="Proteomes" id="UP000216004">
    <property type="component" value="Unassembled WGS sequence"/>
</dbReference>
<reference evidence="18 19" key="1">
    <citation type="journal article" date="2017" name="BMC Genomics">
        <title>Comparative genomic and phylogenomic analyses of the Bifidobacteriaceae family.</title>
        <authorList>
            <person name="Lugli G.A."/>
            <person name="Milani C."/>
            <person name="Turroni F."/>
            <person name="Duranti S."/>
            <person name="Mancabelli L."/>
            <person name="Mangifesta M."/>
            <person name="Ferrario C."/>
            <person name="Modesto M."/>
            <person name="Mattarelli P."/>
            <person name="Jiri K."/>
            <person name="van Sinderen D."/>
            <person name="Ventura M."/>
        </authorList>
    </citation>
    <scope>NUCLEOTIDE SEQUENCE [LARGE SCALE GENOMIC DNA]</scope>
    <source>
        <strain evidence="18 19">DSM 22924</strain>
    </source>
</reference>
<comment type="catalytic activity">
    <reaction evidence="13">
        <text>[GlcNAc-(1-&gt;4)-Mur2Ac(oyl-L-Ala-gamma-D-Glu-L-Lys-D-Ala-D-Ala)](n)-di-trans,octa-cis-undecaprenyl diphosphate + beta-D-GlcNAc-(1-&gt;4)-Mur2Ac(oyl-L-Ala-gamma-D-Glu-L-Lys-D-Ala-D-Ala)-di-trans,octa-cis-undecaprenyl diphosphate = [GlcNAc-(1-&gt;4)-Mur2Ac(oyl-L-Ala-gamma-D-Glu-L-Lys-D-Ala-D-Ala)](n+1)-di-trans,octa-cis-undecaprenyl diphosphate + di-trans,octa-cis-undecaprenyl diphosphate + H(+)</text>
        <dbReference type="Rhea" id="RHEA:23708"/>
        <dbReference type="Rhea" id="RHEA-COMP:9602"/>
        <dbReference type="Rhea" id="RHEA-COMP:9603"/>
        <dbReference type="ChEBI" id="CHEBI:15378"/>
        <dbReference type="ChEBI" id="CHEBI:58405"/>
        <dbReference type="ChEBI" id="CHEBI:60033"/>
        <dbReference type="ChEBI" id="CHEBI:78435"/>
        <dbReference type="EC" id="2.4.99.28"/>
    </reaction>
</comment>
<dbReference type="GO" id="GO:0071555">
    <property type="term" value="P:cell wall organization"/>
    <property type="evidence" value="ECO:0007669"/>
    <property type="project" value="UniProtKB-KW"/>
</dbReference>
<feature type="compositionally biased region" description="Polar residues" evidence="14">
    <location>
        <begin position="17"/>
        <end position="30"/>
    </location>
</feature>
<proteinExistence type="inferred from homology"/>
<protein>
    <submittedName>
        <fullName evidence="18">Penicillin-binding protein</fullName>
    </submittedName>
</protein>
<dbReference type="InterPro" id="IPR001264">
    <property type="entry name" value="Glyco_trans_51"/>
</dbReference>
<evidence type="ECO:0000313" key="18">
    <source>
        <dbReference type="EMBL" id="OZG48805.1"/>
    </source>
</evidence>
<dbReference type="GO" id="GO:0008360">
    <property type="term" value="P:regulation of cell shape"/>
    <property type="evidence" value="ECO:0007669"/>
    <property type="project" value="UniProtKB-KW"/>
</dbReference>
<evidence type="ECO:0000256" key="13">
    <source>
        <dbReference type="ARBA" id="ARBA00049902"/>
    </source>
</evidence>
<dbReference type="Gene3D" id="3.40.710.10">
    <property type="entry name" value="DD-peptidase/beta-lactamase superfamily"/>
    <property type="match status" value="1"/>
</dbReference>
<dbReference type="PANTHER" id="PTHR32282">
    <property type="entry name" value="BINDING PROTEIN TRANSPEPTIDASE, PUTATIVE-RELATED"/>
    <property type="match status" value="1"/>
</dbReference>
<evidence type="ECO:0000256" key="5">
    <source>
        <dbReference type="ARBA" id="ARBA00022676"/>
    </source>
</evidence>
<evidence type="ECO:0000259" key="17">
    <source>
        <dbReference type="Pfam" id="PF00912"/>
    </source>
</evidence>
<organism evidence="18 19">
    <name type="scientific">Bombiscardovia coagulans</name>
    <dbReference type="NCBI Taxonomy" id="686666"/>
    <lineage>
        <taxon>Bacteria</taxon>
        <taxon>Bacillati</taxon>
        <taxon>Actinomycetota</taxon>
        <taxon>Actinomycetes</taxon>
        <taxon>Bifidobacteriales</taxon>
        <taxon>Bifidobacteriaceae</taxon>
        <taxon>Bombiscardovia</taxon>
    </lineage>
</organism>
<keyword evidence="15" id="KW-0472">Membrane</keyword>
<dbReference type="FunFam" id="1.10.3810.10:FF:000001">
    <property type="entry name" value="Penicillin-binding protein 1A"/>
    <property type="match status" value="1"/>
</dbReference>
<keyword evidence="11" id="KW-0961">Cell wall biogenesis/degradation</keyword>
<sequence length="791" mass="85178">MTNPAISVVTMTFATKSLSSMPPQPRQTRSAPAKGSGSAGRHTSSRLPNNSQRRRTSASSNLRSSGNGGRSLKTRPNISPNGKPRKRHRILKWTLSIIGCLFLLAIAAFVYLYVTTEVVPPEKQALAQKTTVYFSDGTTPVGTYAEQNREIINCTPLPKYVSQAIIASENRSFYSDSGIDLKGIGRALLNNVTKGTRQGGSTITQQYAERYYLGETTSYTGKLREAILALKITQTEDKDGVLCNYMNTIYLGRGAYGIQAASQAYFGKDAKDLSLAEAAALAGIIPAPTSWDPAVNPTQAESRFHRVLSIMQEDGYINSKEQHDALMPKTIDYSPQNVYQGPNGYLLRMVRTELSSGKKAPFTADELDTGGYKIVTTIDKDKQDLMNQVASPTNPAKHLPEGLQVGGISVNPKDGSIISFYAGDDYLKNQLNNASQAHFQVGSTMKVFTLLGAIQSGVNLNTVFNGNSPRTFQSVGKSVANAENISYGYVNLYSALANSVNTAFMDLNEHVTAKKTAQVAHTAGIEGKIDDSTTFDALGLDALTAYDLTQGYQTIANGGKKVDLHLVSNVSDSKDQELYTPSTVGEQVFNSNQVALLQKAMTGTVQYGTATQAKAVGKTIAAKTGTANDDTAASIAGFTPSVLTTFGIWYPGADGSAQKIPNFAGYPHGSGYPTYLFTQYMKKATEGMQEEKFPVAKDEGKIGGPDGTWGTGRGSSYNYGYNNYQRPYNNYQQPQKPQTNQQAPSPQGTQQNTAPAQPSQPMQPVQPIQPVQPSQPVQPPQSGQTQGNSGQ</sequence>
<evidence type="ECO:0000256" key="10">
    <source>
        <dbReference type="ARBA" id="ARBA00023268"/>
    </source>
</evidence>
<dbReference type="InterPro" id="IPR023346">
    <property type="entry name" value="Lysozyme-like_dom_sf"/>
</dbReference>
<evidence type="ECO:0000256" key="9">
    <source>
        <dbReference type="ARBA" id="ARBA00022984"/>
    </source>
</evidence>
<evidence type="ECO:0000259" key="16">
    <source>
        <dbReference type="Pfam" id="PF00905"/>
    </source>
</evidence>
<keyword evidence="8" id="KW-0133">Cell shape</keyword>
<name>A0A261EPM4_9BIFI</name>
<comment type="catalytic activity">
    <reaction evidence="12">
        <text>Preferential cleavage: (Ac)2-L-Lys-D-Ala-|-D-Ala. Also transpeptidation of peptidyl-alanyl moieties that are N-acyl substituents of D-alanine.</text>
        <dbReference type="EC" id="3.4.16.4"/>
    </reaction>
</comment>
<keyword evidence="6" id="KW-0808">Transferase</keyword>
<dbReference type="GO" id="GO:0006508">
    <property type="term" value="P:proteolysis"/>
    <property type="evidence" value="ECO:0007669"/>
    <property type="project" value="UniProtKB-KW"/>
</dbReference>
<keyword evidence="15" id="KW-1133">Transmembrane helix</keyword>
<evidence type="ECO:0000256" key="11">
    <source>
        <dbReference type="ARBA" id="ARBA00023316"/>
    </source>
</evidence>
<feature type="compositionally biased region" description="Low complexity" evidence="14">
    <location>
        <begin position="755"/>
        <end position="784"/>
    </location>
</feature>
<evidence type="ECO:0000256" key="1">
    <source>
        <dbReference type="ARBA" id="ARBA00007090"/>
    </source>
</evidence>
<dbReference type="EMBL" id="MWWS01000008">
    <property type="protein sequence ID" value="OZG48805.1"/>
    <property type="molecule type" value="Genomic_DNA"/>
</dbReference>
<dbReference type="GO" id="GO:0009002">
    <property type="term" value="F:serine-type D-Ala-D-Ala carboxypeptidase activity"/>
    <property type="evidence" value="ECO:0007669"/>
    <property type="project" value="UniProtKB-EC"/>
</dbReference>
<evidence type="ECO:0000256" key="14">
    <source>
        <dbReference type="SAM" id="MobiDB-lite"/>
    </source>
</evidence>
<accession>A0A261EPM4</accession>
<evidence type="ECO:0000256" key="2">
    <source>
        <dbReference type="ARBA" id="ARBA00007739"/>
    </source>
</evidence>
<feature type="region of interest" description="Disordered" evidence="14">
    <location>
        <begin position="17"/>
        <end position="85"/>
    </location>
</feature>
<dbReference type="GO" id="GO:0008658">
    <property type="term" value="F:penicillin binding"/>
    <property type="evidence" value="ECO:0007669"/>
    <property type="project" value="InterPro"/>
</dbReference>
<dbReference type="OrthoDB" id="9766909at2"/>
<gene>
    <name evidence="18" type="ORF">BOCO_1293</name>
</gene>
<dbReference type="Pfam" id="PF00912">
    <property type="entry name" value="Transgly"/>
    <property type="match status" value="1"/>
</dbReference>
<keyword evidence="9" id="KW-0573">Peptidoglycan synthesis</keyword>
<dbReference type="Gene3D" id="1.10.3810.10">
    <property type="entry name" value="Biosynthetic peptidoglycan transglycosylase-like"/>
    <property type="match status" value="1"/>
</dbReference>
<dbReference type="InterPro" id="IPR050396">
    <property type="entry name" value="Glycosyltr_51/Transpeptidase"/>
</dbReference>
<comment type="similarity">
    <text evidence="1">In the C-terminal section; belongs to the transpeptidase family.</text>
</comment>
<keyword evidence="19" id="KW-1185">Reference proteome</keyword>
<evidence type="ECO:0000256" key="15">
    <source>
        <dbReference type="SAM" id="Phobius"/>
    </source>
</evidence>